<protein>
    <recommendedName>
        <fullName evidence="1">AMP-dependent synthetase/ligase domain-containing protein</fullName>
    </recommendedName>
</protein>
<dbReference type="OrthoDB" id="1700726at2759"/>
<reference evidence="2" key="1">
    <citation type="submission" date="2020-11" db="EMBL/GenBank/DDBJ databases">
        <authorList>
            <consortium name="DOE Joint Genome Institute"/>
            <person name="Ahrendt S."/>
            <person name="Riley R."/>
            <person name="Andreopoulos W."/>
            <person name="LaButti K."/>
            <person name="Pangilinan J."/>
            <person name="Ruiz-duenas F.J."/>
            <person name="Barrasa J.M."/>
            <person name="Sanchez-Garcia M."/>
            <person name="Camarero S."/>
            <person name="Miyauchi S."/>
            <person name="Serrano A."/>
            <person name="Linde D."/>
            <person name="Babiker R."/>
            <person name="Drula E."/>
            <person name="Ayuso-Fernandez I."/>
            <person name="Pacheco R."/>
            <person name="Padilla G."/>
            <person name="Ferreira P."/>
            <person name="Barriuso J."/>
            <person name="Kellner H."/>
            <person name="Castanera R."/>
            <person name="Alfaro M."/>
            <person name="Ramirez L."/>
            <person name="Pisabarro A.G."/>
            <person name="Kuo A."/>
            <person name="Tritt A."/>
            <person name="Lipzen A."/>
            <person name="He G."/>
            <person name="Yan M."/>
            <person name="Ng V."/>
            <person name="Cullen D."/>
            <person name="Martin F."/>
            <person name="Rosso M.-N."/>
            <person name="Henrissat B."/>
            <person name="Hibbett D."/>
            <person name="Martinez A.T."/>
            <person name="Grigoriev I.V."/>
        </authorList>
    </citation>
    <scope>NUCLEOTIDE SEQUENCE</scope>
    <source>
        <strain evidence="2">AH 44721</strain>
    </source>
</reference>
<dbReference type="Gene3D" id="3.40.50.12780">
    <property type="entry name" value="N-terminal domain of ligase-like"/>
    <property type="match status" value="1"/>
</dbReference>
<feature type="domain" description="AMP-dependent synthetase/ligase" evidence="1">
    <location>
        <begin position="116"/>
        <end position="541"/>
    </location>
</feature>
<evidence type="ECO:0000259" key="1">
    <source>
        <dbReference type="Pfam" id="PF00501"/>
    </source>
</evidence>
<dbReference type="SUPFAM" id="SSF56801">
    <property type="entry name" value="Acetyl-CoA synthetase-like"/>
    <property type="match status" value="1"/>
</dbReference>
<keyword evidence="3" id="KW-1185">Reference proteome</keyword>
<comment type="caution">
    <text evidence="2">The sequence shown here is derived from an EMBL/GenBank/DDBJ whole genome shotgun (WGS) entry which is preliminary data.</text>
</comment>
<name>A0A9P5THD9_GYMJU</name>
<dbReference type="Proteomes" id="UP000724874">
    <property type="component" value="Unassembled WGS sequence"/>
</dbReference>
<dbReference type="InterPro" id="IPR042099">
    <property type="entry name" value="ANL_N_sf"/>
</dbReference>
<dbReference type="PANTHER" id="PTHR43272">
    <property type="entry name" value="LONG-CHAIN-FATTY-ACID--COA LIGASE"/>
    <property type="match status" value="1"/>
</dbReference>
<evidence type="ECO:0000313" key="3">
    <source>
        <dbReference type="Proteomes" id="UP000724874"/>
    </source>
</evidence>
<proteinExistence type="predicted"/>
<dbReference type="GO" id="GO:0016020">
    <property type="term" value="C:membrane"/>
    <property type="evidence" value="ECO:0007669"/>
    <property type="project" value="TreeGrafter"/>
</dbReference>
<evidence type="ECO:0000313" key="2">
    <source>
        <dbReference type="EMBL" id="KAF8876510.1"/>
    </source>
</evidence>
<organism evidence="2 3">
    <name type="scientific">Gymnopilus junonius</name>
    <name type="common">Spectacular rustgill mushroom</name>
    <name type="synonym">Gymnopilus spectabilis subsp. junonius</name>
    <dbReference type="NCBI Taxonomy" id="109634"/>
    <lineage>
        <taxon>Eukaryota</taxon>
        <taxon>Fungi</taxon>
        <taxon>Dikarya</taxon>
        <taxon>Basidiomycota</taxon>
        <taxon>Agaricomycotina</taxon>
        <taxon>Agaricomycetes</taxon>
        <taxon>Agaricomycetidae</taxon>
        <taxon>Agaricales</taxon>
        <taxon>Agaricineae</taxon>
        <taxon>Hymenogastraceae</taxon>
        <taxon>Gymnopilus</taxon>
    </lineage>
</organism>
<sequence length="584" mass="63192">MALSDYLLTDDLTILLALISATVFLLNNLYKPQPLLHPILLGRQSDVGRARNPGESAVYRNYGTGLMGRVCLPSFLFILSFLLKYLQFPLRPAKDVHILSDFVRPEIETPRTLWSTKLTNSHLQDRAAAFATGLLRLGRVQPQKSNVLLLLNDCLEFIVADLALASHSINSITLSSSKLLAPVLEAHPPSAIITHAFLLPQLLELIYDSSERTTEHIIIVVGDPSSQTMASVASNVKLFKFGELEREGFKVEKVLSPAPKPTDIFTVSFYETKSGQIQGAQLTHENLTAGVAAIRALFPLANALSALDTIVSSHSISAAYGRAIVYTAIYEGTNFASIPSSELYHAEEGGIKPENAETAATRKYPIPSPTVLFLKPAHLSSIVSGILQAAKKSWFLYSFAWRHKLAGVTDGFITNQSLWDRLVFDGARAKTLGNGAATIREVIVSGGDIESEMLTPARIALSVPLVNAFTHPLVAAPVLASNPLDLQDIPSPRHKDGAIIIAHTGPPGVNVEVKLIGVDDDVVENGGDPVGDLLVRGPPVGKMVNMEDYVDVPTGIEVESENDGWMQTEVKAKVQTNGSFQLCT</sequence>
<dbReference type="AlphaFoldDB" id="A0A9P5THD9"/>
<dbReference type="GO" id="GO:0004467">
    <property type="term" value="F:long-chain fatty acid-CoA ligase activity"/>
    <property type="evidence" value="ECO:0007669"/>
    <property type="project" value="TreeGrafter"/>
</dbReference>
<dbReference type="Pfam" id="PF00501">
    <property type="entry name" value="AMP-binding"/>
    <property type="match status" value="1"/>
</dbReference>
<dbReference type="PANTHER" id="PTHR43272:SF11">
    <property type="entry name" value="AMP-DEPENDENT SYNTHETASE_LIGASE DOMAIN-CONTAINING PROTEIN"/>
    <property type="match status" value="1"/>
</dbReference>
<gene>
    <name evidence="2" type="ORF">CPB84DRAFT_1795786</name>
</gene>
<dbReference type="EMBL" id="JADNYJ010000181">
    <property type="protein sequence ID" value="KAF8876510.1"/>
    <property type="molecule type" value="Genomic_DNA"/>
</dbReference>
<dbReference type="InterPro" id="IPR000873">
    <property type="entry name" value="AMP-dep_synth/lig_dom"/>
</dbReference>
<accession>A0A9P5THD9</accession>
<dbReference type="GO" id="GO:0005783">
    <property type="term" value="C:endoplasmic reticulum"/>
    <property type="evidence" value="ECO:0007669"/>
    <property type="project" value="TreeGrafter"/>
</dbReference>